<comment type="similarity">
    <text evidence="2 3">Belongs to the small heat shock protein (HSP20) family.</text>
</comment>
<dbReference type="Gene3D" id="2.60.40.790">
    <property type="match status" value="1"/>
</dbReference>
<protein>
    <submittedName>
        <fullName evidence="5">HSP20-like chaperone</fullName>
    </submittedName>
</protein>
<keyword evidence="6" id="KW-1185">Reference proteome</keyword>
<dbReference type="SUPFAM" id="SSF49764">
    <property type="entry name" value="HSP20-like chaperones"/>
    <property type="match status" value="1"/>
</dbReference>
<feature type="domain" description="SHSP" evidence="4">
    <location>
        <begin position="52"/>
        <end position="171"/>
    </location>
</feature>
<name>A0A8I2YWX5_9AGAM</name>
<evidence type="ECO:0000256" key="1">
    <source>
        <dbReference type="ARBA" id="ARBA00023016"/>
    </source>
</evidence>
<evidence type="ECO:0000313" key="6">
    <source>
        <dbReference type="Proteomes" id="UP000683000"/>
    </source>
</evidence>
<keyword evidence="1" id="KW-0346">Stress response</keyword>
<dbReference type="PANTHER" id="PTHR11527">
    <property type="entry name" value="HEAT-SHOCK PROTEIN 20 FAMILY MEMBER"/>
    <property type="match status" value="1"/>
</dbReference>
<dbReference type="AlphaFoldDB" id="A0A8I2YWX5"/>
<evidence type="ECO:0000256" key="3">
    <source>
        <dbReference type="RuleBase" id="RU003616"/>
    </source>
</evidence>
<reference evidence="5" key="1">
    <citation type="submission" date="2021-03" db="EMBL/GenBank/DDBJ databases">
        <title>Evolutionary innovations through gain and loss of genes in the ectomycorrhizal Boletales.</title>
        <authorList>
            <person name="Wu G."/>
            <person name="Miyauchi S."/>
            <person name="Morin E."/>
            <person name="Yang Z.-L."/>
            <person name="Xu J."/>
            <person name="Martin F.M."/>
        </authorList>
    </citation>
    <scope>NUCLEOTIDE SEQUENCE</scope>
    <source>
        <strain evidence="5">BR01</strain>
    </source>
</reference>
<dbReference type="InterPro" id="IPR002068">
    <property type="entry name" value="A-crystallin/Hsp20_dom"/>
</dbReference>
<gene>
    <name evidence="5" type="ORF">JVT61DRAFT_8259</name>
</gene>
<accession>A0A8I2YWX5</accession>
<organism evidence="5 6">
    <name type="scientific">Boletus reticuloceps</name>
    <dbReference type="NCBI Taxonomy" id="495285"/>
    <lineage>
        <taxon>Eukaryota</taxon>
        <taxon>Fungi</taxon>
        <taxon>Dikarya</taxon>
        <taxon>Basidiomycota</taxon>
        <taxon>Agaricomycotina</taxon>
        <taxon>Agaricomycetes</taxon>
        <taxon>Agaricomycetidae</taxon>
        <taxon>Boletales</taxon>
        <taxon>Boletineae</taxon>
        <taxon>Boletaceae</taxon>
        <taxon>Boletoideae</taxon>
        <taxon>Boletus</taxon>
    </lineage>
</organism>
<dbReference type="InterPro" id="IPR008978">
    <property type="entry name" value="HSP20-like_chaperone"/>
</dbReference>
<evidence type="ECO:0000313" key="5">
    <source>
        <dbReference type="EMBL" id="KAG6380170.1"/>
    </source>
</evidence>
<dbReference type="InterPro" id="IPR031107">
    <property type="entry name" value="Small_HSP"/>
</dbReference>
<dbReference type="Pfam" id="PF00011">
    <property type="entry name" value="HSP20"/>
    <property type="match status" value="1"/>
</dbReference>
<dbReference type="Proteomes" id="UP000683000">
    <property type="component" value="Unassembled WGS sequence"/>
</dbReference>
<dbReference type="OrthoDB" id="1431247at2759"/>
<proteinExistence type="inferred from homology"/>
<dbReference type="EMBL" id="JAGFBS010000003">
    <property type="protein sequence ID" value="KAG6380170.1"/>
    <property type="molecule type" value="Genomic_DNA"/>
</dbReference>
<comment type="caution">
    <text evidence="5">The sequence shown here is derived from an EMBL/GenBank/DDBJ whole genome shotgun (WGS) entry which is preliminary data.</text>
</comment>
<dbReference type="CDD" id="cd06464">
    <property type="entry name" value="ACD_sHsps-like"/>
    <property type="match status" value="1"/>
</dbReference>
<sequence length="173" mass="19489">MTVAVTPLITRKLSSQPNQEDRFRALDRALARKYVYHILREQNIALERRVRQGSLVYKPRLELYDDPSSSRTTAILELPGMKSEEVRVHLDKDDTLLISGERRSRMPSDQGGDIKYLAKEIKYGRFERALHVPKGTMMSTISAAMNDGLLAVSWPRVPPGATASNHDSTTPQA</sequence>
<evidence type="ECO:0000256" key="2">
    <source>
        <dbReference type="PROSITE-ProRule" id="PRU00285"/>
    </source>
</evidence>
<dbReference type="PROSITE" id="PS01031">
    <property type="entry name" value="SHSP"/>
    <property type="match status" value="1"/>
</dbReference>
<evidence type="ECO:0000259" key="4">
    <source>
        <dbReference type="PROSITE" id="PS01031"/>
    </source>
</evidence>